<dbReference type="Proteomes" id="UP000298274">
    <property type="component" value="Chromosome"/>
</dbReference>
<dbReference type="GO" id="GO:0009055">
    <property type="term" value="F:electron transfer activity"/>
    <property type="evidence" value="ECO:0007669"/>
    <property type="project" value="InterPro"/>
</dbReference>
<evidence type="ECO:0000313" key="16">
    <source>
        <dbReference type="Proteomes" id="UP000298274"/>
    </source>
</evidence>
<keyword evidence="9 13" id="KW-1133">Transmembrane helix</keyword>
<feature type="transmembrane region" description="Helical" evidence="13">
    <location>
        <begin position="49"/>
        <end position="67"/>
    </location>
</feature>
<evidence type="ECO:0000256" key="2">
    <source>
        <dbReference type="ARBA" id="ARBA00004651"/>
    </source>
</evidence>
<evidence type="ECO:0000256" key="1">
    <source>
        <dbReference type="ARBA" id="ARBA00001970"/>
    </source>
</evidence>
<dbReference type="GO" id="GO:0022904">
    <property type="term" value="P:respiratory electron transport chain"/>
    <property type="evidence" value="ECO:0007669"/>
    <property type="project" value="InterPro"/>
</dbReference>
<feature type="transmembrane region" description="Helical" evidence="13">
    <location>
        <begin position="143"/>
        <end position="164"/>
    </location>
</feature>
<keyword evidence="8" id="KW-0249">Electron transport</keyword>
<evidence type="ECO:0000256" key="12">
    <source>
        <dbReference type="ARBA" id="ARBA00037975"/>
    </source>
</evidence>
<evidence type="ECO:0000259" key="14">
    <source>
        <dbReference type="Pfam" id="PF01292"/>
    </source>
</evidence>
<dbReference type="PANTHER" id="PTHR30529:SF1">
    <property type="entry name" value="CYTOCHROME B561 HOMOLOG 2"/>
    <property type="match status" value="1"/>
</dbReference>
<evidence type="ECO:0000256" key="4">
    <source>
        <dbReference type="ARBA" id="ARBA00022475"/>
    </source>
</evidence>
<dbReference type="SUPFAM" id="SSF81342">
    <property type="entry name" value="Transmembrane di-heme cytochromes"/>
    <property type="match status" value="1"/>
</dbReference>
<evidence type="ECO:0000313" key="15">
    <source>
        <dbReference type="EMBL" id="QCG68344.1"/>
    </source>
</evidence>
<protein>
    <submittedName>
        <fullName evidence="15">Cytochrome b</fullName>
    </submittedName>
</protein>
<dbReference type="Pfam" id="PF01292">
    <property type="entry name" value="Ni_hydr_CYTB"/>
    <property type="match status" value="1"/>
</dbReference>
<comment type="similarity">
    <text evidence="12">Belongs to the cytochrome b561 family.</text>
</comment>
<keyword evidence="10" id="KW-0408">Iron</keyword>
<evidence type="ECO:0000256" key="9">
    <source>
        <dbReference type="ARBA" id="ARBA00022989"/>
    </source>
</evidence>
<dbReference type="InterPro" id="IPR052168">
    <property type="entry name" value="Cytochrome_b561_oxidase"/>
</dbReference>
<evidence type="ECO:0000256" key="7">
    <source>
        <dbReference type="ARBA" id="ARBA00022723"/>
    </source>
</evidence>
<dbReference type="GO" id="GO:0046872">
    <property type="term" value="F:metal ion binding"/>
    <property type="evidence" value="ECO:0007669"/>
    <property type="project" value="UniProtKB-KW"/>
</dbReference>
<keyword evidence="3" id="KW-0813">Transport</keyword>
<evidence type="ECO:0000256" key="10">
    <source>
        <dbReference type="ARBA" id="ARBA00023004"/>
    </source>
</evidence>
<keyword evidence="6 13" id="KW-0812">Transmembrane</keyword>
<dbReference type="InterPro" id="IPR016174">
    <property type="entry name" value="Di-haem_cyt_TM"/>
</dbReference>
<dbReference type="GO" id="GO:0005886">
    <property type="term" value="C:plasma membrane"/>
    <property type="evidence" value="ECO:0007669"/>
    <property type="project" value="UniProtKB-SubCell"/>
</dbReference>
<keyword evidence="4" id="KW-1003">Cell membrane</keyword>
<dbReference type="AlphaFoldDB" id="A0A4P7YAI1"/>
<dbReference type="InterPro" id="IPR011577">
    <property type="entry name" value="Cyt_b561_bac/Ni-Hgenase"/>
</dbReference>
<name>A0A4P7YAI1_PSEVE</name>
<evidence type="ECO:0000256" key="6">
    <source>
        <dbReference type="ARBA" id="ARBA00022692"/>
    </source>
</evidence>
<dbReference type="GO" id="GO:0020037">
    <property type="term" value="F:heme binding"/>
    <property type="evidence" value="ECO:0007669"/>
    <property type="project" value="TreeGrafter"/>
</dbReference>
<evidence type="ECO:0000256" key="5">
    <source>
        <dbReference type="ARBA" id="ARBA00022617"/>
    </source>
</evidence>
<keyword evidence="5" id="KW-0349">Heme</keyword>
<keyword evidence="7" id="KW-0479">Metal-binding</keyword>
<evidence type="ECO:0000256" key="13">
    <source>
        <dbReference type="SAM" id="Phobius"/>
    </source>
</evidence>
<feature type="transmembrane region" description="Helical" evidence="13">
    <location>
        <begin position="88"/>
        <end position="109"/>
    </location>
</feature>
<reference evidence="16" key="1">
    <citation type="submission" date="2019-04" db="EMBL/GenBank/DDBJ databases">
        <title>Complete genome sequence of Pseudomonas veronii strain PVy, a versatile degrader capable of using multiple contaminants as sole carbon sources.</title>
        <authorList>
            <person name="Lopez-Echartea E."/>
            <person name="Ridl J."/>
            <person name="Pajer P."/>
            <person name="Strejcek M."/>
            <person name="Suman J."/>
            <person name="Uhlik O."/>
        </authorList>
    </citation>
    <scope>NUCLEOTIDE SEQUENCE [LARGE SCALE GENOMIC DNA]</scope>
    <source>
        <strain evidence="16">Pvy</strain>
    </source>
</reference>
<accession>A0A4P7YAI1</accession>
<dbReference type="RefSeq" id="WP_046482961.1">
    <property type="nucleotide sequence ID" value="NZ_CP039631.3"/>
</dbReference>
<sequence length="175" mass="19171">MVNDTAHRYGGITRLLHWAMALLIALQFLKLGDRINDGEHWIGQTLVPWHISVGGLLLVLIVLRLFWARGQRQQRPQPVGPTALLVKAGHGLLYACMLLMPVSGILLMLGKGYGLKVFGVQLVAKTGVETGWMASLGSLHSPLAWLFVALVLGHIAAALFHHFVQKDDTLKRMGG</sequence>
<gene>
    <name evidence="15" type="ORF">E4167_31365</name>
</gene>
<comment type="cofactor">
    <cofactor evidence="1">
        <name>heme b</name>
        <dbReference type="ChEBI" id="CHEBI:60344"/>
    </cofactor>
</comment>
<dbReference type="EMBL" id="CP039631">
    <property type="protein sequence ID" value="QCG68344.1"/>
    <property type="molecule type" value="Genomic_DNA"/>
</dbReference>
<feature type="transmembrane region" description="Helical" evidence="13">
    <location>
        <begin position="12"/>
        <end position="29"/>
    </location>
</feature>
<dbReference type="PANTHER" id="PTHR30529">
    <property type="entry name" value="CYTOCHROME B561"/>
    <property type="match status" value="1"/>
</dbReference>
<evidence type="ECO:0000256" key="11">
    <source>
        <dbReference type="ARBA" id="ARBA00023136"/>
    </source>
</evidence>
<evidence type="ECO:0000256" key="8">
    <source>
        <dbReference type="ARBA" id="ARBA00022982"/>
    </source>
</evidence>
<proteinExistence type="inferred from homology"/>
<evidence type="ECO:0000256" key="3">
    <source>
        <dbReference type="ARBA" id="ARBA00022448"/>
    </source>
</evidence>
<comment type="subcellular location">
    <subcellularLocation>
        <location evidence="2">Cell membrane</location>
        <topology evidence="2">Multi-pass membrane protein</topology>
    </subcellularLocation>
</comment>
<keyword evidence="11 13" id="KW-0472">Membrane</keyword>
<feature type="domain" description="Cytochrome b561 bacterial/Ni-hydrogenase" evidence="14">
    <location>
        <begin position="8"/>
        <end position="173"/>
    </location>
</feature>
<organism evidence="15 16">
    <name type="scientific">Pseudomonas veronii</name>
    <dbReference type="NCBI Taxonomy" id="76761"/>
    <lineage>
        <taxon>Bacteria</taxon>
        <taxon>Pseudomonadati</taxon>
        <taxon>Pseudomonadota</taxon>
        <taxon>Gammaproteobacteria</taxon>
        <taxon>Pseudomonadales</taxon>
        <taxon>Pseudomonadaceae</taxon>
        <taxon>Pseudomonas</taxon>
    </lineage>
</organism>
<dbReference type="Gene3D" id="1.20.950.20">
    <property type="entry name" value="Transmembrane di-heme cytochromes, Chain C"/>
    <property type="match status" value="1"/>
</dbReference>